<sequence length="176" mass="17875">MTARPSAAGGPTPAPVRVPGRLGARAGMLTAALAAMVASIGLAWRNSSLEFAPASAWVPGYCHVTYDGYSYCDTGYVAFGIGTRVGGPVAGTSLQIRVMVVVAAALLLWAARSRRTAAARAGVVVGVLGLFVGGVSVTSGRLLYAVGLAVAATVLYRAGLLARPGRTRAPRYPATT</sequence>
<comment type="caution">
    <text evidence="2">The sequence shown here is derived from an EMBL/GenBank/DDBJ whole genome shotgun (WGS) entry which is preliminary data.</text>
</comment>
<reference evidence="2" key="1">
    <citation type="journal article" date="2014" name="Int. J. Syst. Evol. Microbiol.">
        <title>Complete genome sequence of Corynebacterium casei LMG S-19264T (=DSM 44701T), isolated from a smear-ripened cheese.</title>
        <authorList>
            <consortium name="US DOE Joint Genome Institute (JGI-PGF)"/>
            <person name="Walter F."/>
            <person name="Albersmeier A."/>
            <person name="Kalinowski J."/>
            <person name="Ruckert C."/>
        </authorList>
    </citation>
    <scope>NUCLEOTIDE SEQUENCE</scope>
    <source>
        <strain evidence="2">CGMCC 4.7308</strain>
    </source>
</reference>
<evidence type="ECO:0000256" key="1">
    <source>
        <dbReference type="SAM" id="Phobius"/>
    </source>
</evidence>
<keyword evidence="1" id="KW-0472">Membrane</keyword>
<organism evidence="2 3">
    <name type="scientific">Nakamurella endophytica</name>
    <dbReference type="NCBI Taxonomy" id="1748367"/>
    <lineage>
        <taxon>Bacteria</taxon>
        <taxon>Bacillati</taxon>
        <taxon>Actinomycetota</taxon>
        <taxon>Actinomycetes</taxon>
        <taxon>Nakamurellales</taxon>
        <taxon>Nakamurellaceae</taxon>
        <taxon>Nakamurella</taxon>
    </lineage>
</organism>
<feature type="transmembrane region" description="Helical" evidence="1">
    <location>
        <begin position="94"/>
        <end position="111"/>
    </location>
</feature>
<gene>
    <name evidence="2" type="ORF">GCM10011594_07860</name>
</gene>
<dbReference type="EMBL" id="BMNA01000002">
    <property type="protein sequence ID" value="GGL90660.1"/>
    <property type="molecule type" value="Genomic_DNA"/>
</dbReference>
<dbReference type="AlphaFoldDB" id="A0A917WC74"/>
<dbReference type="Proteomes" id="UP000655208">
    <property type="component" value="Unassembled WGS sequence"/>
</dbReference>
<accession>A0A917WC74</accession>
<feature type="transmembrane region" description="Helical" evidence="1">
    <location>
        <begin position="26"/>
        <end position="44"/>
    </location>
</feature>
<feature type="transmembrane region" description="Helical" evidence="1">
    <location>
        <begin position="142"/>
        <end position="162"/>
    </location>
</feature>
<evidence type="ECO:0000313" key="3">
    <source>
        <dbReference type="Proteomes" id="UP000655208"/>
    </source>
</evidence>
<dbReference type="RefSeq" id="WP_188940246.1">
    <property type="nucleotide sequence ID" value="NZ_BMNA01000002.1"/>
</dbReference>
<keyword evidence="1" id="KW-0812">Transmembrane</keyword>
<proteinExistence type="predicted"/>
<protein>
    <submittedName>
        <fullName evidence="2">Uncharacterized protein</fullName>
    </submittedName>
</protein>
<keyword evidence="1" id="KW-1133">Transmembrane helix</keyword>
<feature type="transmembrane region" description="Helical" evidence="1">
    <location>
        <begin position="118"/>
        <end position="136"/>
    </location>
</feature>
<reference evidence="2" key="2">
    <citation type="submission" date="2020-09" db="EMBL/GenBank/DDBJ databases">
        <authorList>
            <person name="Sun Q."/>
            <person name="Zhou Y."/>
        </authorList>
    </citation>
    <scope>NUCLEOTIDE SEQUENCE</scope>
    <source>
        <strain evidence="2">CGMCC 4.7308</strain>
    </source>
</reference>
<keyword evidence="3" id="KW-1185">Reference proteome</keyword>
<evidence type="ECO:0000313" key="2">
    <source>
        <dbReference type="EMBL" id="GGL90660.1"/>
    </source>
</evidence>
<name>A0A917WC74_9ACTN</name>